<dbReference type="SUPFAM" id="SSF49373">
    <property type="entry name" value="Invasin/intimin cell-adhesion fragments"/>
    <property type="match status" value="1"/>
</dbReference>
<evidence type="ECO:0000259" key="1">
    <source>
        <dbReference type="Pfam" id="PF02368"/>
    </source>
</evidence>
<dbReference type="AlphaFoldDB" id="A0A6J4LRU0"/>
<proteinExistence type="predicted"/>
<evidence type="ECO:0000313" key="2">
    <source>
        <dbReference type="EMBL" id="CAA9336438.1"/>
    </source>
</evidence>
<dbReference type="PROSITE" id="PS51257">
    <property type="entry name" value="PROKAR_LIPOPROTEIN"/>
    <property type="match status" value="1"/>
</dbReference>
<dbReference type="InterPro" id="IPR029058">
    <property type="entry name" value="AB_hydrolase_fold"/>
</dbReference>
<gene>
    <name evidence="2" type="ORF">AVDCRST_MAG89-2407</name>
</gene>
<dbReference type="Gene3D" id="3.40.50.1820">
    <property type="entry name" value="alpha/beta hydrolase"/>
    <property type="match status" value="1"/>
</dbReference>
<feature type="non-terminal residue" evidence="2">
    <location>
        <position position="299"/>
    </location>
</feature>
<accession>A0A6J4LRU0</accession>
<dbReference type="InterPro" id="IPR008964">
    <property type="entry name" value="Invasin/intimin_cell_adhesion"/>
</dbReference>
<name>A0A6J4LRU0_9BACT</name>
<dbReference type="SUPFAM" id="SSF53474">
    <property type="entry name" value="alpha/beta-Hydrolases"/>
    <property type="match status" value="1"/>
</dbReference>
<sequence>MKRAIARVAVLVTAAGLLGCGKSPVERRDEPQLTISADSVTVGVGASASVAATVLNNSEPAQFVSRDPSVATVNGSGAISGVAVGSTYVVATLPNRADVRDSVRVRVMAQGSDSCAVARPNFGGAATAADRNLFAYDASAPLNLQKTVESTNNGVEVSAITFDSPGGGSVTGMLFDPVSRPGARPGLVLMHGAPGTARQMAGQGQALAAHGAVVIAIDAPFARRSGPFLRFTDADRAEQIQLIKDLQRAVDVLRARPNVDGGRIAYLGISYGGAMGALFVGVERRLKAAVLEVADGGLV</sequence>
<dbReference type="Gene3D" id="2.60.40.1080">
    <property type="match status" value="1"/>
</dbReference>
<protein>
    <recommendedName>
        <fullName evidence="1">BIG2 domain-containing protein</fullName>
    </recommendedName>
</protein>
<dbReference type="InterPro" id="IPR003343">
    <property type="entry name" value="Big_2"/>
</dbReference>
<dbReference type="InterPro" id="IPR050261">
    <property type="entry name" value="FrsA_esterase"/>
</dbReference>
<dbReference type="EMBL" id="CADCTV010000506">
    <property type="protein sequence ID" value="CAA9336438.1"/>
    <property type="molecule type" value="Genomic_DNA"/>
</dbReference>
<dbReference type="PANTHER" id="PTHR22946">
    <property type="entry name" value="DIENELACTONE HYDROLASE DOMAIN-CONTAINING PROTEIN-RELATED"/>
    <property type="match status" value="1"/>
</dbReference>
<reference evidence="2" key="1">
    <citation type="submission" date="2020-02" db="EMBL/GenBank/DDBJ databases">
        <authorList>
            <person name="Meier V. D."/>
        </authorList>
    </citation>
    <scope>NUCLEOTIDE SEQUENCE</scope>
    <source>
        <strain evidence="2">AVDCRST_MAG89</strain>
    </source>
</reference>
<dbReference type="PANTHER" id="PTHR22946:SF0">
    <property type="entry name" value="DIENELACTONE HYDROLASE DOMAIN-CONTAINING PROTEIN"/>
    <property type="match status" value="1"/>
</dbReference>
<dbReference type="Pfam" id="PF02368">
    <property type="entry name" value="Big_2"/>
    <property type="match status" value="1"/>
</dbReference>
<organism evidence="2">
    <name type="scientific">uncultured Gemmatimonadota bacterium</name>
    <dbReference type="NCBI Taxonomy" id="203437"/>
    <lineage>
        <taxon>Bacteria</taxon>
        <taxon>Pseudomonadati</taxon>
        <taxon>Gemmatimonadota</taxon>
        <taxon>environmental samples</taxon>
    </lineage>
</organism>
<feature type="domain" description="BIG2" evidence="1">
    <location>
        <begin position="32"/>
        <end position="93"/>
    </location>
</feature>